<dbReference type="GO" id="GO:0016747">
    <property type="term" value="F:acyltransferase activity, transferring groups other than amino-acyl groups"/>
    <property type="evidence" value="ECO:0007669"/>
    <property type="project" value="InterPro"/>
</dbReference>
<comment type="caution">
    <text evidence="2">The sequence shown here is derived from an EMBL/GenBank/DDBJ whole genome shotgun (WGS) entry which is preliminary data.</text>
</comment>
<proteinExistence type="predicted"/>
<feature type="domain" description="N-acetyltransferase" evidence="1">
    <location>
        <begin position="28"/>
        <end position="209"/>
    </location>
</feature>
<dbReference type="SUPFAM" id="SSF55729">
    <property type="entry name" value="Acyl-CoA N-acyltransferases (Nat)"/>
    <property type="match status" value="1"/>
</dbReference>
<sequence length="245" mass="27818">MNDPQLYPLEVNPTTGEPFLRLLRHKNIIITPPRLSDAPCLVRILNDERVYPWLSSPPHPYLPEHAEWWLNHVTAISDKLLTELESARDDPERKIVDGSPVQTIREIKEDGMDIFLGCIDLTLAQQWWALEGSGRTNQEAPRRDPRDPDIWTVGDYLTPSHHGQGIMSDAFKTLLSQWGVPRMGIRLMVVTVLKGNKGSVKVLEKNGFEFRKTIDDALDVRGTMRGVHVLEWRLEETTAADAASL</sequence>
<name>A0AAD6YBW7_9AGAR</name>
<keyword evidence="3" id="KW-1185">Reference proteome</keyword>
<evidence type="ECO:0000259" key="1">
    <source>
        <dbReference type="Pfam" id="PF13302"/>
    </source>
</evidence>
<organism evidence="2 3">
    <name type="scientific">Mycena pura</name>
    <dbReference type="NCBI Taxonomy" id="153505"/>
    <lineage>
        <taxon>Eukaryota</taxon>
        <taxon>Fungi</taxon>
        <taxon>Dikarya</taxon>
        <taxon>Basidiomycota</taxon>
        <taxon>Agaricomycotina</taxon>
        <taxon>Agaricomycetes</taxon>
        <taxon>Agaricomycetidae</taxon>
        <taxon>Agaricales</taxon>
        <taxon>Marasmiineae</taxon>
        <taxon>Mycenaceae</taxon>
        <taxon>Mycena</taxon>
    </lineage>
</organism>
<dbReference type="PANTHER" id="PTHR43328">
    <property type="entry name" value="ACETYLTRANSFERASE-RELATED"/>
    <property type="match status" value="1"/>
</dbReference>
<dbReference type="EMBL" id="JARJCW010000059">
    <property type="protein sequence ID" value="KAJ7201367.1"/>
    <property type="molecule type" value="Genomic_DNA"/>
</dbReference>
<reference evidence="2" key="1">
    <citation type="submission" date="2023-03" db="EMBL/GenBank/DDBJ databases">
        <title>Massive genome expansion in bonnet fungi (Mycena s.s.) driven by repeated elements and novel gene families across ecological guilds.</title>
        <authorList>
            <consortium name="Lawrence Berkeley National Laboratory"/>
            <person name="Harder C.B."/>
            <person name="Miyauchi S."/>
            <person name="Viragh M."/>
            <person name="Kuo A."/>
            <person name="Thoen E."/>
            <person name="Andreopoulos B."/>
            <person name="Lu D."/>
            <person name="Skrede I."/>
            <person name="Drula E."/>
            <person name="Henrissat B."/>
            <person name="Morin E."/>
            <person name="Kohler A."/>
            <person name="Barry K."/>
            <person name="LaButti K."/>
            <person name="Morin E."/>
            <person name="Salamov A."/>
            <person name="Lipzen A."/>
            <person name="Mereny Z."/>
            <person name="Hegedus B."/>
            <person name="Baldrian P."/>
            <person name="Stursova M."/>
            <person name="Weitz H."/>
            <person name="Taylor A."/>
            <person name="Grigoriev I.V."/>
            <person name="Nagy L.G."/>
            <person name="Martin F."/>
            <person name="Kauserud H."/>
        </authorList>
    </citation>
    <scope>NUCLEOTIDE SEQUENCE</scope>
    <source>
        <strain evidence="2">9144</strain>
    </source>
</reference>
<dbReference type="Gene3D" id="3.40.630.30">
    <property type="match status" value="1"/>
</dbReference>
<dbReference type="InterPro" id="IPR016181">
    <property type="entry name" value="Acyl_CoA_acyltransferase"/>
</dbReference>
<gene>
    <name evidence="2" type="ORF">GGX14DRAFT_465216</name>
</gene>
<protein>
    <submittedName>
        <fullName evidence="2">Acyl-CoA N-acyltransferase</fullName>
    </submittedName>
</protein>
<dbReference type="Pfam" id="PF13302">
    <property type="entry name" value="Acetyltransf_3"/>
    <property type="match status" value="1"/>
</dbReference>
<dbReference type="InterPro" id="IPR000182">
    <property type="entry name" value="GNAT_dom"/>
</dbReference>
<evidence type="ECO:0000313" key="3">
    <source>
        <dbReference type="Proteomes" id="UP001219525"/>
    </source>
</evidence>
<dbReference type="Proteomes" id="UP001219525">
    <property type="component" value="Unassembled WGS sequence"/>
</dbReference>
<dbReference type="AlphaFoldDB" id="A0AAD6YBW7"/>
<evidence type="ECO:0000313" key="2">
    <source>
        <dbReference type="EMBL" id="KAJ7201367.1"/>
    </source>
</evidence>
<dbReference type="PANTHER" id="PTHR43328:SF1">
    <property type="entry name" value="N-ACETYLTRANSFERASE DOMAIN-CONTAINING PROTEIN"/>
    <property type="match status" value="1"/>
</dbReference>
<accession>A0AAD6YBW7</accession>